<evidence type="ECO:0000256" key="1">
    <source>
        <dbReference type="SAM" id="MobiDB-lite"/>
    </source>
</evidence>
<dbReference type="Proteomes" id="UP000621454">
    <property type="component" value="Unassembled WGS sequence"/>
</dbReference>
<evidence type="ECO:0000313" key="2">
    <source>
        <dbReference type="EMBL" id="GGB42321.1"/>
    </source>
</evidence>
<gene>
    <name evidence="2" type="ORF">GCM10011489_32320</name>
</gene>
<feature type="region of interest" description="Disordered" evidence="1">
    <location>
        <begin position="283"/>
        <end position="398"/>
    </location>
</feature>
<accession>A0A916THJ0</accession>
<name>A0A916THJ0_9ACTN</name>
<dbReference type="RefSeq" id="WP_188587706.1">
    <property type="nucleotide sequence ID" value="NZ_BMGC01000031.1"/>
</dbReference>
<feature type="region of interest" description="Disordered" evidence="1">
    <location>
        <begin position="170"/>
        <end position="194"/>
    </location>
</feature>
<comment type="caution">
    <text evidence="2">The sequence shown here is derived from an EMBL/GenBank/DDBJ whole genome shotgun (WGS) entry which is preliminary data.</text>
</comment>
<evidence type="ECO:0000313" key="3">
    <source>
        <dbReference type="Proteomes" id="UP000621454"/>
    </source>
</evidence>
<proteinExistence type="predicted"/>
<keyword evidence="3" id="KW-1185">Reference proteome</keyword>
<feature type="compositionally biased region" description="Low complexity" evidence="1">
    <location>
        <begin position="352"/>
        <end position="370"/>
    </location>
</feature>
<feature type="compositionally biased region" description="Polar residues" evidence="1">
    <location>
        <begin position="285"/>
        <end position="328"/>
    </location>
</feature>
<feature type="compositionally biased region" description="Pro residues" evidence="1">
    <location>
        <begin position="387"/>
        <end position="398"/>
    </location>
</feature>
<organism evidence="2 3">
    <name type="scientific">Gordonia jinhuaensis</name>
    <dbReference type="NCBI Taxonomy" id="1517702"/>
    <lineage>
        <taxon>Bacteria</taxon>
        <taxon>Bacillati</taxon>
        <taxon>Actinomycetota</taxon>
        <taxon>Actinomycetes</taxon>
        <taxon>Mycobacteriales</taxon>
        <taxon>Gordoniaceae</taxon>
        <taxon>Gordonia</taxon>
    </lineage>
</organism>
<dbReference type="AlphaFoldDB" id="A0A916THJ0"/>
<protein>
    <submittedName>
        <fullName evidence="2">Uncharacterized protein</fullName>
    </submittedName>
</protein>
<reference evidence="2" key="2">
    <citation type="submission" date="2020-09" db="EMBL/GenBank/DDBJ databases">
        <authorList>
            <person name="Sun Q."/>
            <person name="Zhou Y."/>
        </authorList>
    </citation>
    <scope>NUCLEOTIDE SEQUENCE</scope>
    <source>
        <strain evidence="2">CGMCC 1.12827</strain>
    </source>
</reference>
<dbReference type="EMBL" id="BMGC01000031">
    <property type="protein sequence ID" value="GGB42321.1"/>
    <property type="molecule type" value="Genomic_DNA"/>
</dbReference>
<reference evidence="2" key="1">
    <citation type="journal article" date="2014" name="Int. J. Syst. Evol. Microbiol.">
        <title>Complete genome sequence of Corynebacterium casei LMG S-19264T (=DSM 44701T), isolated from a smear-ripened cheese.</title>
        <authorList>
            <consortium name="US DOE Joint Genome Institute (JGI-PGF)"/>
            <person name="Walter F."/>
            <person name="Albersmeier A."/>
            <person name="Kalinowski J."/>
            <person name="Ruckert C."/>
        </authorList>
    </citation>
    <scope>NUCLEOTIDE SEQUENCE</scope>
    <source>
        <strain evidence="2">CGMCC 1.12827</strain>
    </source>
</reference>
<sequence length="398" mass="42177">MDPYPALLVLDLGSDGLTAEVIDTDSGAVIYRRADTSITTDAIDRALAAHLNRVGRVDLGVLDDPHRAQDELVELMDEVRRRLGGASAVFLMGDDQIGLLRVTRADVEAALAGMLPRIRVHWQETILMAPVPVGAVILTPEHQQWSSLAEKVAGDQTSVPFVVIEHSTPQAPAAAGRHGRGDEDATDVAETQRVPSPVTEEFAEPDFGAYRRDADGMDPTELAEPTEFTEFTDRADLTEAIERVDDQPVSHRRRRLVGAGILGAVVVTGCLLATLPWVFGDDTPSAPQSQQSSEHVVAGTTESSEPAPTGSAPTGSTPNRPVPTSTAASARVDYAEASGTALRYTPPPPTTTTPVATTDAARPAPARRAPQQGGGVPRPPLRVTIPNPIPGQPPIVFP</sequence>